<organism evidence="1 2">
    <name type="scientific">Dentiscutata heterogama</name>
    <dbReference type="NCBI Taxonomy" id="1316150"/>
    <lineage>
        <taxon>Eukaryota</taxon>
        <taxon>Fungi</taxon>
        <taxon>Fungi incertae sedis</taxon>
        <taxon>Mucoromycota</taxon>
        <taxon>Glomeromycotina</taxon>
        <taxon>Glomeromycetes</taxon>
        <taxon>Diversisporales</taxon>
        <taxon>Gigasporaceae</taxon>
        <taxon>Dentiscutata</taxon>
    </lineage>
</organism>
<keyword evidence="2" id="KW-1185">Reference proteome</keyword>
<evidence type="ECO:0000313" key="1">
    <source>
        <dbReference type="EMBL" id="CAG8687312.1"/>
    </source>
</evidence>
<name>A0ACA9P4H6_9GLOM</name>
<comment type="caution">
    <text evidence="1">The sequence shown here is derived from an EMBL/GenBank/DDBJ whole genome shotgun (WGS) entry which is preliminary data.</text>
</comment>
<feature type="non-terminal residue" evidence="1">
    <location>
        <position position="1"/>
    </location>
</feature>
<feature type="non-terminal residue" evidence="1">
    <location>
        <position position="50"/>
    </location>
</feature>
<dbReference type="Proteomes" id="UP000789702">
    <property type="component" value="Unassembled WGS sequence"/>
</dbReference>
<sequence>KKNLIDTLKIVNPQEHITTWAGRGSETKIDYIWVSQGWSRSIITSKAYEA</sequence>
<protein>
    <submittedName>
        <fullName evidence="1">7818_t:CDS:1</fullName>
    </submittedName>
</protein>
<gene>
    <name evidence="1" type="ORF">DHETER_LOCUS11067</name>
</gene>
<evidence type="ECO:0000313" key="2">
    <source>
        <dbReference type="Proteomes" id="UP000789702"/>
    </source>
</evidence>
<proteinExistence type="predicted"/>
<reference evidence="1" key="1">
    <citation type="submission" date="2021-06" db="EMBL/GenBank/DDBJ databases">
        <authorList>
            <person name="Kallberg Y."/>
            <person name="Tangrot J."/>
            <person name="Rosling A."/>
        </authorList>
    </citation>
    <scope>NUCLEOTIDE SEQUENCE</scope>
    <source>
        <strain evidence="1">IL203A</strain>
    </source>
</reference>
<dbReference type="EMBL" id="CAJVPU010023180">
    <property type="protein sequence ID" value="CAG8687312.1"/>
    <property type="molecule type" value="Genomic_DNA"/>
</dbReference>
<accession>A0ACA9P4H6</accession>